<keyword evidence="1" id="KW-0961">Cell wall biogenesis/degradation</keyword>
<keyword evidence="1" id="KW-0413">Isomerase</keyword>
<comment type="similarity">
    <text evidence="1">Belongs to the MurL family.</text>
</comment>
<dbReference type="GO" id="GO:0009252">
    <property type="term" value="P:peptidoglycan biosynthetic process"/>
    <property type="evidence" value="ECO:0007669"/>
    <property type="project" value="UniProtKB-UniRule"/>
</dbReference>
<keyword evidence="1" id="KW-0573">Peptidoglycan synthesis</keyword>
<sequence length="437" mass="50664">MEKVEDRALNNLIFNLGLMEIPSYWKVTCSPEIEIKAGPLSMKASPSSPSSTNLRFVSMNQEQIDWWKDLIMNGMGQFFYENKIDFHQPNFLKINRLQRPVLCKIDRGPSSDQTSNQILVPISGGKDSVVTLEILKKAKKSINCFSLNPTEAAKKIMKIVGFNNPIIVKRTIDPKLLELNRRGFLNGHTPFSAYLAFLSVLVAVLFEYKYIAFSNERSSNEGNVKYLGKIINHQWSKSFEFEKKFRDYSKKYLAKKIEYFSFLRPFYEIQIAKLFSKYPKYFNAFLSCNVAYQTASGTKLPAKKWCGKCSKCLFTWACLYPFVNEKELLKIFGKNLFENKKLLPVMLELIGVGSPRRFKPFECVGTKKENLIAVYLSWKKCGEQFSAELPFLLKYFEEKILPKYQNLKKESEKTLSSWNNQNNLPKEFEEILKKMVS</sequence>
<comment type="function">
    <text evidence="1">Cell wall formation. Catalyzes epimerization of the terminal L-glutamate in UDP-N-acetyl-alpha-D-muramoyl-L-alanyl-L-glutamate.</text>
</comment>
<dbReference type="GO" id="GO:0016855">
    <property type="term" value="F:racemase and epimerase activity, acting on amino acids and derivatives"/>
    <property type="evidence" value="ECO:0007669"/>
    <property type="project" value="UniProtKB-UniRule"/>
</dbReference>
<dbReference type="InterPro" id="IPR043689">
    <property type="entry name" value="MurL"/>
</dbReference>
<comment type="pathway">
    <text evidence="1">Cell wall biogenesis; peptidoglycan biosynthesis.</text>
</comment>
<dbReference type="GO" id="GO:0008360">
    <property type="term" value="P:regulation of cell shape"/>
    <property type="evidence" value="ECO:0007669"/>
    <property type="project" value="UniProtKB-KW"/>
</dbReference>
<dbReference type="Pfam" id="PF26298">
    <property type="entry name" value="MurL_epimerase_C"/>
    <property type="match status" value="1"/>
</dbReference>
<dbReference type="UniPathway" id="UPA00219"/>
<dbReference type="Proteomes" id="UP000230778">
    <property type="component" value="Unassembled WGS sequence"/>
</dbReference>
<dbReference type="Pfam" id="PF26299">
    <property type="entry name" value="MurL_N"/>
    <property type="match status" value="1"/>
</dbReference>
<dbReference type="SUPFAM" id="SSF52402">
    <property type="entry name" value="Adenine nucleotide alpha hydrolases-like"/>
    <property type="match status" value="1"/>
</dbReference>
<proteinExistence type="inferred from homology"/>
<dbReference type="HAMAP" id="MF_02209">
    <property type="entry name" value="MurL"/>
    <property type="match status" value="1"/>
</dbReference>
<reference evidence="4 5" key="1">
    <citation type="submission" date="2017-09" db="EMBL/GenBank/DDBJ databases">
        <title>Depth-based differentiation of microbial function through sediment-hosted aquifers and enrichment of novel symbionts in the deep terrestrial subsurface.</title>
        <authorList>
            <person name="Probst A.J."/>
            <person name="Ladd B."/>
            <person name="Jarett J.K."/>
            <person name="Geller-Mcgrath D.E."/>
            <person name="Sieber C.M."/>
            <person name="Emerson J.B."/>
            <person name="Anantharaman K."/>
            <person name="Thomas B.C."/>
            <person name="Malmstrom R."/>
            <person name="Stieglmeier M."/>
            <person name="Klingl A."/>
            <person name="Woyke T."/>
            <person name="Ryan C.M."/>
            <person name="Banfield J.F."/>
        </authorList>
    </citation>
    <scope>NUCLEOTIDE SEQUENCE [LARGE SCALE GENOMIC DNA]</scope>
    <source>
        <strain evidence="4">CG18_big_fil_WC_8_21_14_2_50_37_10</strain>
    </source>
</reference>
<feature type="domain" description="MurL N-terminal" evidence="3">
    <location>
        <begin position="58"/>
        <end position="262"/>
    </location>
</feature>
<evidence type="ECO:0000313" key="4">
    <source>
        <dbReference type="EMBL" id="PIQ07043.1"/>
    </source>
</evidence>
<dbReference type="Gene3D" id="3.40.50.620">
    <property type="entry name" value="HUPs"/>
    <property type="match status" value="1"/>
</dbReference>
<keyword evidence="1" id="KW-0131">Cell cycle</keyword>
<evidence type="ECO:0000256" key="1">
    <source>
        <dbReference type="HAMAP-Rule" id="MF_02209"/>
    </source>
</evidence>
<dbReference type="AlphaFoldDB" id="A0A2H0FK72"/>
<keyword evidence="1" id="KW-0133">Cell shape</keyword>
<dbReference type="InterPro" id="IPR058740">
    <property type="entry name" value="MurL_N"/>
</dbReference>
<feature type="domain" description="MurL C-terminal" evidence="2">
    <location>
        <begin position="285"/>
        <end position="376"/>
    </location>
</feature>
<dbReference type="GO" id="GO:0051301">
    <property type="term" value="P:cell division"/>
    <property type="evidence" value="ECO:0007669"/>
    <property type="project" value="UniProtKB-KW"/>
</dbReference>
<dbReference type="EMBL" id="PCUC01000065">
    <property type="protein sequence ID" value="PIQ07043.1"/>
    <property type="molecule type" value="Genomic_DNA"/>
</dbReference>
<dbReference type="GO" id="GO:0005737">
    <property type="term" value="C:cytoplasm"/>
    <property type="evidence" value="ECO:0007669"/>
    <property type="project" value="UniProtKB-UniRule"/>
</dbReference>
<accession>A0A2H0FK72</accession>
<evidence type="ECO:0000259" key="2">
    <source>
        <dbReference type="Pfam" id="PF26298"/>
    </source>
</evidence>
<evidence type="ECO:0000259" key="3">
    <source>
        <dbReference type="Pfam" id="PF26299"/>
    </source>
</evidence>
<gene>
    <name evidence="1" type="primary">murL</name>
    <name evidence="4" type="ORF">COW72_01290</name>
</gene>
<dbReference type="EC" id="5.1.1.23" evidence="1"/>
<dbReference type="InterPro" id="IPR014729">
    <property type="entry name" value="Rossmann-like_a/b/a_fold"/>
</dbReference>
<comment type="catalytic activity">
    <reaction evidence="1">
        <text>UDP-N-acetyl-alpha-D-muramoyl-L-alanyl-L-glutamate + ATP + H2O = UDP-N-acetyl-alpha-D-muramoyl-L-alanyl-D-glutamate + AMP + diphosphate + H(+)</text>
        <dbReference type="Rhea" id="RHEA:58812"/>
        <dbReference type="ChEBI" id="CHEBI:15377"/>
        <dbReference type="ChEBI" id="CHEBI:15378"/>
        <dbReference type="ChEBI" id="CHEBI:30616"/>
        <dbReference type="ChEBI" id="CHEBI:33019"/>
        <dbReference type="ChEBI" id="CHEBI:83900"/>
        <dbReference type="ChEBI" id="CHEBI:142725"/>
        <dbReference type="ChEBI" id="CHEBI:456215"/>
        <dbReference type="EC" id="5.1.1.23"/>
    </reaction>
</comment>
<name>A0A2H0FK72_9BACT</name>
<protein>
    <recommendedName>
        <fullName evidence="1">UDP-N-acetyl-alpha-D-muramoyl-L-alanyl-L-glutamate epimerase</fullName>
        <ecNumber evidence="1">5.1.1.23</ecNumber>
    </recommendedName>
    <alternativeName>
        <fullName evidence="1">UDP-MurNAc-L-Ala-L-Glu epimerase</fullName>
    </alternativeName>
</protein>
<evidence type="ECO:0000313" key="5">
    <source>
        <dbReference type="Proteomes" id="UP000230778"/>
    </source>
</evidence>
<organism evidence="4 5">
    <name type="scientific">Candidatus Nealsonbacteria bacterium CG18_big_fil_WC_8_21_14_2_50_37_10</name>
    <dbReference type="NCBI Taxonomy" id="1974717"/>
    <lineage>
        <taxon>Bacteria</taxon>
        <taxon>Candidatus Nealsoniibacteriota</taxon>
    </lineage>
</organism>
<comment type="caution">
    <text evidence="4">The sequence shown here is derived from an EMBL/GenBank/DDBJ whole genome shotgun (WGS) entry which is preliminary data.</text>
</comment>
<dbReference type="GO" id="GO:0071555">
    <property type="term" value="P:cell wall organization"/>
    <property type="evidence" value="ECO:0007669"/>
    <property type="project" value="UniProtKB-KW"/>
</dbReference>
<dbReference type="InterPro" id="IPR058741">
    <property type="entry name" value="MurL_C"/>
</dbReference>
<keyword evidence="1" id="KW-0132">Cell division</keyword>